<proteinExistence type="inferred from homology"/>
<name>E6QUI1_9ZZZZ</name>
<evidence type="ECO:0000256" key="4">
    <source>
        <dbReference type="ARBA" id="ARBA00023027"/>
    </source>
</evidence>
<dbReference type="EMBL" id="CABR01000112">
    <property type="protein sequence ID" value="CBI10904.1"/>
    <property type="molecule type" value="Genomic_DNA"/>
</dbReference>
<dbReference type="PANTHER" id="PTHR20275">
    <property type="entry name" value="NAD KINASE"/>
    <property type="match status" value="1"/>
</dbReference>
<dbReference type="AlphaFoldDB" id="E6QUI1"/>
<dbReference type="Pfam" id="PF20143">
    <property type="entry name" value="NAD_kinase_C"/>
    <property type="match status" value="1"/>
</dbReference>
<dbReference type="EC" id="2.7.1.23" evidence="5"/>
<dbReference type="Pfam" id="PF01513">
    <property type="entry name" value="NAD_kinase"/>
    <property type="match status" value="1"/>
</dbReference>
<keyword evidence="2 5" id="KW-0418">Kinase</keyword>
<dbReference type="GO" id="GO:0019674">
    <property type="term" value="P:NAD+ metabolic process"/>
    <property type="evidence" value="ECO:0007669"/>
    <property type="project" value="InterPro"/>
</dbReference>
<keyword evidence="1 5" id="KW-0808">Transferase</keyword>
<dbReference type="PANTHER" id="PTHR20275:SF0">
    <property type="entry name" value="NAD KINASE"/>
    <property type="match status" value="1"/>
</dbReference>
<keyword evidence="4" id="KW-0520">NAD</keyword>
<evidence type="ECO:0000256" key="1">
    <source>
        <dbReference type="ARBA" id="ARBA00022679"/>
    </source>
</evidence>
<keyword evidence="3" id="KW-0521">NADP</keyword>
<dbReference type="NCBIfam" id="NF002561">
    <property type="entry name" value="PRK02155.1"/>
    <property type="match status" value="1"/>
</dbReference>
<sequence>MSTLFKTIALIGKNAGREMDEVLSHLAGFLRQKGHTVLVGYNTTAPLDSHDLTAVALREIVEQADLGVVMGGDGTMLSIARKLAVYSVPLVGINLGNLGFLTDVTTEDMIDSLSDILNGEFIEEERLLLKTTILRHNKTVFNSLALNDVVINKGVTGRLIEFGLHIDGEFVYNQRSDGLVIATPTGSTAYALSAGGPILHPGLEAFVLVPICPHTLSARPIAVNSHAMVEFELIYADDATAHFDGQKHCKIHTGDVVQVTQSSTPVKLLHPKQYSYYRTLREKLYWGKIL</sequence>
<dbReference type="GO" id="GO:0003951">
    <property type="term" value="F:NAD+ kinase activity"/>
    <property type="evidence" value="ECO:0007669"/>
    <property type="project" value="UniProtKB-EC"/>
</dbReference>
<organism evidence="5">
    <name type="scientific">mine drainage metagenome</name>
    <dbReference type="NCBI Taxonomy" id="410659"/>
    <lineage>
        <taxon>unclassified sequences</taxon>
        <taxon>metagenomes</taxon>
        <taxon>ecological metagenomes</taxon>
    </lineage>
</organism>
<evidence type="ECO:0000313" key="5">
    <source>
        <dbReference type="EMBL" id="CBI10904.1"/>
    </source>
</evidence>
<dbReference type="InterPro" id="IPR016064">
    <property type="entry name" value="NAD/diacylglycerol_kinase_sf"/>
</dbReference>
<dbReference type="InterPro" id="IPR017437">
    <property type="entry name" value="ATP-NAD_kinase_PpnK-typ_C"/>
</dbReference>
<dbReference type="GO" id="GO:0006741">
    <property type="term" value="P:NADP+ biosynthetic process"/>
    <property type="evidence" value="ECO:0007669"/>
    <property type="project" value="InterPro"/>
</dbReference>
<dbReference type="NCBIfam" id="NF002306">
    <property type="entry name" value="PRK01231.1"/>
    <property type="match status" value="1"/>
</dbReference>
<gene>
    <name evidence="5" type="primary">nadK</name>
    <name evidence="5" type="ORF">CARN7_1707</name>
</gene>
<evidence type="ECO:0000256" key="2">
    <source>
        <dbReference type="ARBA" id="ARBA00022777"/>
    </source>
</evidence>
<accession>E6QUI1</accession>
<dbReference type="InterPro" id="IPR002504">
    <property type="entry name" value="NADK"/>
</dbReference>
<dbReference type="HAMAP" id="MF_00361">
    <property type="entry name" value="NAD_kinase"/>
    <property type="match status" value="1"/>
</dbReference>
<protein>
    <submittedName>
        <fullName evidence="5">NAD kinase</fullName>
        <ecNumber evidence="5">2.7.1.23</ecNumber>
    </submittedName>
</protein>
<dbReference type="InterPro" id="IPR017438">
    <property type="entry name" value="ATP-NAD_kinase_N"/>
</dbReference>
<dbReference type="Gene3D" id="3.40.50.10330">
    <property type="entry name" value="Probable inorganic polyphosphate/atp-NAD kinase, domain 1"/>
    <property type="match status" value="1"/>
</dbReference>
<reference evidence="5" key="1">
    <citation type="submission" date="2009-10" db="EMBL/GenBank/DDBJ databases">
        <title>Diversity of trophic interactions inside an arsenic-rich microbial ecosystem.</title>
        <authorList>
            <person name="Bertin P.N."/>
            <person name="Heinrich-Salmeron A."/>
            <person name="Pelletier E."/>
            <person name="Goulhen-Chollet F."/>
            <person name="Arsene-Ploetze F."/>
            <person name="Gallien S."/>
            <person name="Calteau A."/>
            <person name="Vallenet D."/>
            <person name="Casiot C."/>
            <person name="Chane-Woon-Ming B."/>
            <person name="Giloteaux L."/>
            <person name="Barakat M."/>
            <person name="Bonnefoy V."/>
            <person name="Bruneel O."/>
            <person name="Chandler M."/>
            <person name="Cleiss J."/>
            <person name="Duran R."/>
            <person name="Elbaz-Poulichet F."/>
            <person name="Fonknechten N."/>
            <person name="Lauga B."/>
            <person name="Mornico D."/>
            <person name="Ortet P."/>
            <person name="Schaeffer C."/>
            <person name="Siguier P."/>
            <person name="Alexander Thil Smith A."/>
            <person name="Van Dorsselaer A."/>
            <person name="Weissenbach J."/>
            <person name="Medigue C."/>
            <person name="Le Paslier D."/>
        </authorList>
    </citation>
    <scope>NUCLEOTIDE SEQUENCE</scope>
</reference>
<dbReference type="Gene3D" id="2.60.200.30">
    <property type="entry name" value="Probable inorganic polyphosphate/atp-NAD kinase, domain 2"/>
    <property type="match status" value="1"/>
</dbReference>
<dbReference type="SUPFAM" id="SSF111331">
    <property type="entry name" value="NAD kinase/diacylglycerol kinase-like"/>
    <property type="match status" value="1"/>
</dbReference>
<comment type="caution">
    <text evidence="5">The sequence shown here is derived from an EMBL/GenBank/DDBJ whole genome shotgun (WGS) entry which is preliminary data.</text>
</comment>
<evidence type="ECO:0000256" key="3">
    <source>
        <dbReference type="ARBA" id="ARBA00022857"/>
    </source>
</evidence>